<sequence length="255" mass="28400">MAKSYVQTTHYSRRAFLGASASSAFAFTFLPSRVFGANERLQVAGIGVGGKGKSDFDATSSHGDVVAACDVDARRLDVALRKHPNAHRYSDYREMLEKFGDKIDALNVSTPDHHHAPAAMRAMEQGIHVYVQKPLSHTVWEARQMRLLAEKNNICTQMGNQGTAENGLRAGAEFVQQGGLGKVKDVHVWTNRPVWPQAPGVTERFKETPPIPEHIDWESFIGPAPMRPYHPNYTPFKWRGWWDYGTGALGDMACH</sequence>
<dbReference type="InterPro" id="IPR000683">
    <property type="entry name" value="Gfo/Idh/MocA-like_OxRdtase_N"/>
</dbReference>
<evidence type="ECO:0008006" key="4">
    <source>
        <dbReference type="Google" id="ProtNLM"/>
    </source>
</evidence>
<dbReference type="Gene3D" id="3.40.50.720">
    <property type="entry name" value="NAD(P)-binding Rossmann-like Domain"/>
    <property type="match status" value="1"/>
</dbReference>
<dbReference type="InterPro" id="IPR043906">
    <property type="entry name" value="Gfo/Idh/MocA_OxRdtase_bact_C"/>
</dbReference>
<dbReference type="EMBL" id="UINC01117737">
    <property type="protein sequence ID" value="SVC90373.1"/>
    <property type="molecule type" value="Genomic_DNA"/>
</dbReference>
<dbReference type="InterPro" id="IPR050463">
    <property type="entry name" value="Gfo/Idh/MocA_oxidrdct_glycsds"/>
</dbReference>
<dbReference type="SUPFAM" id="SSF51735">
    <property type="entry name" value="NAD(P)-binding Rossmann-fold domains"/>
    <property type="match status" value="1"/>
</dbReference>
<proteinExistence type="predicted"/>
<reference evidence="3" key="1">
    <citation type="submission" date="2018-05" db="EMBL/GenBank/DDBJ databases">
        <authorList>
            <person name="Lanie J.A."/>
            <person name="Ng W.-L."/>
            <person name="Kazmierczak K.M."/>
            <person name="Andrzejewski T.M."/>
            <person name="Davidsen T.M."/>
            <person name="Wayne K.J."/>
            <person name="Tettelin H."/>
            <person name="Glass J.I."/>
            <person name="Rusch D."/>
            <person name="Podicherti R."/>
            <person name="Tsui H.-C.T."/>
            <person name="Winkler M.E."/>
        </authorList>
    </citation>
    <scope>NUCLEOTIDE SEQUENCE</scope>
</reference>
<evidence type="ECO:0000259" key="2">
    <source>
        <dbReference type="Pfam" id="PF19051"/>
    </source>
</evidence>
<dbReference type="Pfam" id="PF19051">
    <property type="entry name" value="GFO_IDH_MocA_C2"/>
    <property type="match status" value="1"/>
</dbReference>
<name>A0A382QY01_9ZZZZ</name>
<accession>A0A382QY01</accession>
<protein>
    <recommendedName>
        <fullName evidence="4">Gfo/Idh/MocA-like oxidoreductase N-terminal domain-containing protein</fullName>
    </recommendedName>
</protein>
<feature type="domain" description="Gfo/Idh/MocA-like oxidoreductase bacterial type C-terminal" evidence="2">
    <location>
        <begin position="207"/>
        <end position="255"/>
    </location>
</feature>
<feature type="non-terminal residue" evidence="3">
    <location>
        <position position="255"/>
    </location>
</feature>
<gene>
    <name evidence="3" type="ORF">METZ01_LOCUS343227</name>
</gene>
<evidence type="ECO:0000259" key="1">
    <source>
        <dbReference type="Pfam" id="PF01408"/>
    </source>
</evidence>
<dbReference type="PANTHER" id="PTHR43818">
    <property type="entry name" value="BCDNA.GH03377"/>
    <property type="match status" value="1"/>
</dbReference>
<organism evidence="3">
    <name type="scientific">marine metagenome</name>
    <dbReference type="NCBI Taxonomy" id="408172"/>
    <lineage>
        <taxon>unclassified sequences</taxon>
        <taxon>metagenomes</taxon>
        <taxon>ecological metagenomes</taxon>
    </lineage>
</organism>
<dbReference type="AlphaFoldDB" id="A0A382QY01"/>
<dbReference type="InterPro" id="IPR036291">
    <property type="entry name" value="NAD(P)-bd_dom_sf"/>
</dbReference>
<dbReference type="Pfam" id="PF01408">
    <property type="entry name" value="GFO_IDH_MocA"/>
    <property type="match status" value="1"/>
</dbReference>
<dbReference type="PANTHER" id="PTHR43818:SF10">
    <property type="entry name" value="NADH-DEPENDENT DEHYDROGENASE-RELATED"/>
    <property type="match status" value="1"/>
</dbReference>
<dbReference type="GO" id="GO:0000166">
    <property type="term" value="F:nucleotide binding"/>
    <property type="evidence" value="ECO:0007669"/>
    <property type="project" value="InterPro"/>
</dbReference>
<feature type="domain" description="Gfo/Idh/MocA-like oxidoreductase N-terminal" evidence="1">
    <location>
        <begin position="43"/>
        <end position="158"/>
    </location>
</feature>
<evidence type="ECO:0000313" key="3">
    <source>
        <dbReference type="EMBL" id="SVC90373.1"/>
    </source>
</evidence>